<evidence type="ECO:0000313" key="11">
    <source>
        <dbReference type="Proteomes" id="UP001149090"/>
    </source>
</evidence>
<evidence type="ECO:0000256" key="1">
    <source>
        <dbReference type="ARBA" id="ARBA00004167"/>
    </source>
</evidence>
<feature type="transmembrane region" description="Helical" evidence="8">
    <location>
        <begin position="262"/>
        <end position="280"/>
    </location>
</feature>
<keyword evidence="3 8" id="KW-0812">Transmembrane</keyword>
<evidence type="ECO:0000313" key="10">
    <source>
        <dbReference type="EMBL" id="KAJ5076653.1"/>
    </source>
</evidence>
<organism evidence="10 11">
    <name type="scientific">Anaeramoeba ignava</name>
    <name type="common">Anaerobic marine amoeba</name>
    <dbReference type="NCBI Taxonomy" id="1746090"/>
    <lineage>
        <taxon>Eukaryota</taxon>
        <taxon>Metamonada</taxon>
        <taxon>Anaeramoebidae</taxon>
        <taxon>Anaeramoeba</taxon>
    </lineage>
</organism>
<dbReference type="SMART" id="SM00397">
    <property type="entry name" value="t_SNARE"/>
    <property type="match status" value="1"/>
</dbReference>
<keyword evidence="4 8" id="KW-1133">Transmembrane helix</keyword>
<comment type="caution">
    <text evidence="10">The sequence shown here is derived from an EMBL/GenBank/DDBJ whole genome shotgun (WGS) entry which is preliminary data.</text>
</comment>
<evidence type="ECO:0000259" key="9">
    <source>
        <dbReference type="PROSITE" id="PS50192"/>
    </source>
</evidence>
<evidence type="ECO:0000256" key="7">
    <source>
        <dbReference type="SAM" id="MobiDB-lite"/>
    </source>
</evidence>
<dbReference type="InterPro" id="IPR000727">
    <property type="entry name" value="T_SNARE_dom"/>
</dbReference>
<dbReference type="EMBL" id="JAPDFW010000060">
    <property type="protein sequence ID" value="KAJ5076653.1"/>
    <property type="molecule type" value="Genomic_DNA"/>
</dbReference>
<dbReference type="OrthoDB" id="244190at2759"/>
<proteinExistence type="predicted"/>
<dbReference type="GO" id="GO:0005737">
    <property type="term" value="C:cytoplasm"/>
    <property type="evidence" value="ECO:0007669"/>
    <property type="project" value="UniProtKB-ARBA"/>
</dbReference>
<feature type="compositionally biased region" description="Basic residues" evidence="7">
    <location>
        <begin position="98"/>
        <end position="108"/>
    </location>
</feature>
<evidence type="ECO:0000256" key="2">
    <source>
        <dbReference type="ARBA" id="ARBA00022448"/>
    </source>
</evidence>
<dbReference type="SUPFAM" id="SSF58038">
    <property type="entry name" value="SNARE fusion complex"/>
    <property type="match status" value="1"/>
</dbReference>
<comment type="subcellular location">
    <subcellularLocation>
        <location evidence="1">Membrane</location>
        <topology evidence="1">Single-pass membrane protein</topology>
    </subcellularLocation>
</comment>
<accession>A0A9Q0LPL8</accession>
<evidence type="ECO:0000256" key="6">
    <source>
        <dbReference type="SAM" id="Coils"/>
    </source>
</evidence>
<dbReference type="GO" id="GO:0016020">
    <property type="term" value="C:membrane"/>
    <property type="evidence" value="ECO:0007669"/>
    <property type="project" value="UniProtKB-SubCell"/>
</dbReference>
<reference evidence="10" key="1">
    <citation type="submission" date="2022-10" db="EMBL/GenBank/DDBJ databases">
        <title>Novel sulphate-reducing endosymbionts in the free-living metamonad Anaeramoeba.</title>
        <authorList>
            <person name="Jerlstrom-Hultqvist J."/>
            <person name="Cepicka I."/>
            <person name="Gallot-Lavallee L."/>
            <person name="Salas-Leiva D."/>
            <person name="Curtis B.A."/>
            <person name="Zahonova K."/>
            <person name="Pipaliya S."/>
            <person name="Dacks J."/>
            <person name="Roger A.J."/>
        </authorList>
    </citation>
    <scope>NUCLEOTIDE SEQUENCE</scope>
    <source>
        <strain evidence="10">BMAN</strain>
    </source>
</reference>
<dbReference type="AlphaFoldDB" id="A0A9Q0LPL8"/>
<keyword evidence="2" id="KW-0813">Transport</keyword>
<feature type="domain" description="T-SNARE coiled-coil homology" evidence="9">
    <location>
        <begin position="190"/>
        <end position="252"/>
    </location>
</feature>
<dbReference type="Proteomes" id="UP001149090">
    <property type="component" value="Unassembled WGS sequence"/>
</dbReference>
<gene>
    <name evidence="10" type="ORF">M0811_06233</name>
</gene>
<evidence type="ECO:0000256" key="3">
    <source>
        <dbReference type="ARBA" id="ARBA00022692"/>
    </source>
</evidence>
<dbReference type="Gene3D" id="1.20.5.110">
    <property type="match status" value="1"/>
</dbReference>
<dbReference type="Pfam" id="PF05739">
    <property type="entry name" value="SNARE"/>
    <property type="match status" value="1"/>
</dbReference>
<evidence type="ECO:0000256" key="8">
    <source>
        <dbReference type="SAM" id="Phobius"/>
    </source>
</evidence>
<keyword evidence="6" id="KW-0175">Coiled coil</keyword>
<evidence type="ECO:0000256" key="5">
    <source>
        <dbReference type="ARBA" id="ARBA00023136"/>
    </source>
</evidence>
<dbReference type="GO" id="GO:0012505">
    <property type="term" value="C:endomembrane system"/>
    <property type="evidence" value="ECO:0007669"/>
    <property type="project" value="UniProtKB-ARBA"/>
</dbReference>
<keyword evidence="11" id="KW-1185">Reference proteome</keyword>
<sequence>MNDLIRRIVKIQHETAPEGVNESESHENYDDFTKLKKGIAVDVKEIRESIARRNDLLETTNPDNVEAIQLSSSIRKKIGEVKEKAIELDELQKLGYKKPKKDKKKKKQQQNEDSEDIELEDVNENRAEIVELVNAHIKECEDWDKQRYKPQTKYGNNLTSNSHSARVNIHSPLQTELNDIDTAQKMQLIRQKDNQIDADLDEISHGVGHLKEIALTMSEEVDKQNVMLDEVTTKVDNTTEHLENINKKLRRVISEAKSADKIVCYIILLVLLLGILGYIYKLAK</sequence>
<feature type="region of interest" description="Disordered" evidence="7">
    <location>
        <begin position="98"/>
        <end position="120"/>
    </location>
</feature>
<dbReference type="PROSITE" id="PS50192">
    <property type="entry name" value="T_SNARE"/>
    <property type="match status" value="1"/>
</dbReference>
<dbReference type="OMA" id="MYSVRER"/>
<dbReference type="PANTHER" id="PTHR12791">
    <property type="entry name" value="GOLGI SNARE BET1-RELATED"/>
    <property type="match status" value="1"/>
</dbReference>
<evidence type="ECO:0000256" key="4">
    <source>
        <dbReference type="ARBA" id="ARBA00022989"/>
    </source>
</evidence>
<keyword evidence="5 8" id="KW-0472">Membrane</keyword>
<protein>
    <submittedName>
        <fullName evidence="10">SNARE protein</fullName>
    </submittedName>
</protein>
<feature type="coiled-coil region" evidence="6">
    <location>
        <begin position="228"/>
        <end position="255"/>
    </location>
</feature>
<dbReference type="CDD" id="cd15841">
    <property type="entry name" value="SNARE_Qc"/>
    <property type="match status" value="1"/>
</dbReference>
<name>A0A9Q0LPL8_ANAIG</name>